<name>A0A8S5ML33_9CAUD</name>
<proteinExistence type="predicted"/>
<sequence length="60" mass="7428">MLNPVISTYNAVNHTKFNTFITYHYTKTYVFLSYFKEIFLIFLKKNKLISINNYRFFLRF</sequence>
<accession>A0A8S5ML33</accession>
<evidence type="ECO:0000313" key="1">
    <source>
        <dbReference type="EMBL" id="DAD82948.1"/>
    </source>
</evidence>
<organism evidence="1">
    <name type="scientific">Siphoviridae sp. ctXZx16</name>
    <dbReference type="NCBI Taxonomy" id="2826371"/>
    <lineage>
        <taxon>Viruses</taxon>
        <taxon>Duplodnaviria</taxon>
        <taxon>Heunggongvirae</taxon>
        <taxon>Uroviricota</taxon>
        <taxon>Caudoviricetes</taxon>
    </lineage>
</organism>
<reference evidence="1" key="1">
    <citation type="journal article" date="2021" name="Proc. Natl. Acad. Sci. U.S.A.">
        <title>A Catalog of Tens of Thousands of Viruses from Human Metagenomes Reveals Hidden Associations with Chronic Diseases.</title>
        <authorList>
            <person name="Tisza M.J."/>
            <person name="Buck C.B."/>
        </authorList>
    </citation>
    <scope>NUCLEOTIDE SEQUENCE</scope>
    <source>
        <strain evidence="1">CtXZx16</strain>
    </source>
</reference>
<dbReference type="EMBL" id="BK014925">
    <property type="protein sequence ID" value="DAD82948.1"/>
    <property type="molecule type" value="Genomic_DNA"/>
</dbReference>
<protein>
    <submittedName>
        <fullName evidence="1">Uncharacterized protein</fullName>
    </submittedName>
</protein>